<reference evidence="2" key="1">
    <citation type="journal article" date="2019" name="Int. J. Syst. Evol. Microbiol.">
        <title>The Global Catalogue of Microorganisms (GCM) 10K type strain sequencing project: providing services to taxonomists for standard genome sequencing and annotation.</title>
        <authorList>
            <consortium name="The Broad Institute Genomics Platform"/>
            <consortium name="The Broad Institute Genome Sequencing Center for Infectious Disease"/>
            <person name="Wu L."/>
            <person name="Ma J."/>
        </authorList>
    </citation>
    <scope>NUCLEOTIDE SEQUENCE [LARGE SCALE GENOMIC DNA]</scope>
    <source>
        <strain evidence="2">KCTC 52368</strain>
    </source>
</reference>
<evidence type="ECO:0000313" key="1">
    <source>
        <dbReference type="EMBL" id="MFD2586169.1"/>
    </source>
</evidence>
<sequence length="97" mass="11137">MVFEIKITDTTGRPILKDAFYMESITTMLDFSLGVLRPWSGPTAENAYELIISSEKNRHVLHRFDSLDAVMQFKNALYGHLIELNETPSRDMENANE</sequence>
<name>A0ABW5MSM4_9FLAO</name>
<organism evidence="1 2">
    <name type="scientific">Croceitalea marina</name>
    <dbReference type="NCBI Taxonomy" id="1775166"/>
    <lineage>
        <taxon>Bacteria</taxon>
        <taxon>Pseudomonadati</taxon>
        <taxon>Bacteroidota</taxon>
        <taxon>Flavobacteriia</taxon>
        <taxon>Flavobacteriales</taxon>
        <taxon>Flavobacteriaceae</taxon>
        <taxon>Croceitalea</taxon>
    </lineage>
</organism>
<keyword evidence="2" id="KW-1185">Reference proteome</keyword>
<dbReference type="EMBL" id="JBHULB010000007">
    <property type="protein sequence ID" value="MFD2586169.1"/>
    <property type="molecule type" value="Genomic_DNA"/>
</dbReference>
<protein>
    <submittedName>
        <fullName evidence="1">Uncharacterized protein</fullName>
    </submittedName>
</protein>
<gene>
    <name evidence="1" type="ORF">ACFSQJ_04470</name>
</gene>
<dbReference type="Proteomes" id="UP001597526">
    <property type="component" value="Unassembled WGS sequence"/>
</dbReference>
<comment type="caution">
    <text evidence="1">The sequence shown here is derived from an EMBL/GenBank/DDBJ whole genome shotgun (WGS) entry which is preliminary data.</text>
</comment>
<accession>A0ABW5MSM4</accession>
<evidence type="ECO:0000313" key="2">
    <source>
        <dbReference type="Proteomes" id="UP001597526"/>
    </source>
</evidence>
<proteinExistence type="predicted"/>